<dbReference type="AlphaFoldDB" id="I0HDH4"/>
<evidence type="ECO:0000313" key="5">
    <source>
        <dbReference type="Proteomes" id="UP000007882"/>
    </source>
</evidence>
<dbReference type="HOGENOM" id="CLU_1446272_0_0_11"/>
<dbReference type="PATRIC" id="fig|512565.3.peg.5839"/>
<evidence type="ECO:0000259" key="3">
    <source>
        <dbReference type="PROSITE" id="PS51462"/>
    </source>
</evidence>
<keyword evidence="5" id="KW-1185">Reference proteome</keyword>
<dbReference type="PROSITE" id="PS00893">
    <property type="entry name" value="NUDIX_BOX"/>
    <property type="match status" value="1"/>
</dbReference>
<evidence type="ECO:0000256" key="1">
    <source>
        <dbReference type="ARBA" id="ARBA00001946"/>
    </source>
</evidence>
<comment type="cofactor">
    <cofactor evidence="1">
        <name>Mg(2+)</name>
        <dbReference type="ChEBI" id="CHEBI:18420"/>
    </cofactor>
</comment>
<reference evidence="4 5" key="1">
    <citation type="submission" date="2012-02" db="EMBL/GenBank/DDBJ databases">
        <title>Complete genome sequence of Actinoplanes missouriensis 431 (= NBRC 102363).</title>
        <authorList>
            <person name="Ohnishi Y."/>
            <person name="Ishikawa J."/>
            <person name="Sekine M."/>
            <person name="Hosoyama A."/>
            <person name="Harada T."/>
            <person name="Narita H."/>
            <person name="Hata T."/>
            <person name="Konno Y."/>
            <person name="Tutikane K."/>
            <person name="Fujita N."/>
            <person name="Horinouchi S."/>
            <person name="Hayakawa M."/>
        </authorList>
    </citation>
    <scope>NUCLEOTIDE SEQUENCE [LARGE SCALE GENOMIC DNA]</scope>
    <source>
        <strain evidence="5">ATCC 14538 / DSM 43046 / CBS 188.64 / JCM 3121 / NBRC 102363 / NCIMB 12654 / NRRL B-3342 / UNCC 431</strain>
    </source>
</reference>
<dbReference type="STRING" id="512565.AMIS_58410"/>
<dbReference type="PROSITE" id="PS51462">
    <property type="entry name" value="NUDIX"/>
    <property type="match status" value="1"/>
</dbReference>
<gene>
    <name evidence="4" type="ordered locus">AMIS_58410</name>
</gene>
<dbReference type="GO" id="GO:0016787">
    <property type="term" value="F:hydrolase activity"/>
    <property type="evidence" value="ECO:0007669"/>
    <property type="project" value="UniProtKB-KW"/>
</dbReference>
<dbReference type="CDD" id="cd03674">
    <property type="entry name" value="NUDIX_Hydrolase"/>
    <property type="match status" value="1"/>
</dbReference>
<evidence type="ECO:0000256" key="2">
    <source>
        <dbReference type="ARBA" id="ARBA00022801"/>
    </source>
</evidence>
<accession>I0HDH4</accession>
<evidence type="ECO:0000313" key="4">
    <source>
        <dbReference type="EMBL" id="BAL91061.1"/>
    </source>
</evidence>
<dbReference type="eggNOG" id="COG1051">
    <property type="taxonomic scope" value="Bacteria"/>
</dbReference>
<dbReference type="PANTHER" id="PTHR43046">
    <property type="entry name" value="GDP-MANNOSE MANNOSYL HYDROLASE"/>
    <property type="match status" value="1"/>
</dbReference>
<dbReference type="InterPro" id="IPR015797">
    <property type="entry name" value="NUDIX_hydrolase-like_dom_sf"/>
</dbReference>
<organism evidence="4 5">
    <name type="scientific">Actinoplanes missouriensis (strain ATCC 14538 / DSM 43046 / CBS 188.64 / JCM 3121 / NBRC 102363 / NCIMB 12654 / NRRL B-3342 / UNCC 431)</name>
    <dbReference type="NCBI Taxonomy" id="512565"/>
    <lineage>
        <taxon>Bacteria</taxon>
        <taxon>Bacillati</taxon>
        <taxon>Actinomycetota</taxon>
        <taxon>Actinomycetes</taxon>
        <taxon>Micromonosporales</taxon>
        <taxon>Micromonosporaceae</taxon>
        <taxon>Actinoplanes</taxon>
    </lineage>
</organism>
<keyword evidence="2 4" id="KW-0378">Hydrolase</keyword>
<name>I0HDH4_ACTM4</name>
<dbReference type="Proteomes" id="UP000007882">
    <property type="component" value="Chromosome"/>
</dbReference>
<dbReference type="Gene3D" id="3.90.79.10">
    <property type="entry name" value="Nucleoside Triphosphate Pyrophosphohydrolase"/>
    <property type="match status" value="1"/>
</dbReference>
<dbReference type="InterPro" id="IPR020084">
    <property type="entry name" value="NUDIX_hydrolase_CS"/>
</dbReference>
<dbReference type="EMBL" id="AP012319">
    <property type="protein sequence ID" value="BAL91061.1"/>
    <property type="molecule type" value="Genomic_DNA"/>
</dbReference>
<dbReference type="KEGG" id="ams:AMIS_58410"/>
<proteinExistence type="predicted"/>
<dbReference type="Pfam" id="PF00293">
    <property type="entry name" value="NUDIX"/>
    <property type="match status" value="1"/>
</dbReference>
<protein>
    <submittedName>
        <fullName evidence="4">Putative NUDIX hydrolase</fullName>
    </submittedName>
</protein>
<dbReference type="PANTHER" id="PTHR43046:SF14">
    <property type="entry name" value="MUTT_NUDIX FAMILY PROTEIN"/>
    <property type="match status" value="1"/>
</dbReference>
<feature type="domain" description="Nudix hydrolase" evidence="3">
    <location>
        <begin position="62"/>
        <end position="196"/>
    </location>
</feature>
<sequence length="199" mass="22273">MPVSMSPAWQYSRMRPSVMTVHRMVTALEPGDNLEAEHRAHTLGWLRGTGDVFRRVKPAEPAQHLVSYVVPVDPADGCVLLVDHVNAGLWLPPGGHVEVDEDPRETAAREVREELGVTATPEPDPLFLTVTRTVGVDAGHTDVSLWFVLPLGRAHRLTPDEGEFRAVRWWSPDELRSADPGRFDPHLGRFLDKLQRSTR</sequence>
<dbReference type="SUPFAM" id="SSF55811">
    <property type="entry name" value="Nudix"/>
    <property type="match status" value="1"/>
</dbReference>
<dbReference type="InterPro" id="IPR000086">
    <property type="entry name" value="NUDIX_hydrolase_dom"/>
</dbReference>